<dbReference type="EMBL" id="JABEZZ010000003">
    <property type="protein sequence ID" value="MBA0582622.1"/>
    <property type="molecule type" value="Genomic_DNA"/>
</dbReference>
<comment type="caution">
    <text evidence="1">The sequence shown here is derived from an EMBL/GenBank/DDBJ whole genome shotgun (WGS) entry which is preliminary data.</text>
</comment>
<evidence type="ECO:0000313" key="1">
    <source>
        <dbReference type="EMBL" id="MBA0582622.1"/>
    </source>
</evidence>
<sequence length="55" mass="6493">MDKNVQAEWAEVHELEESISFARTKNWLKLQFESNCVNLVNRLNRTKADFSTMGY</sequence>
<proteinExistence type="predicted"/>
<evidence type="ECO:0000313" key="2">
    <source>
        <dbReference type="Proteomes" id="UP000593578"/>
    </source>
</evidence>
<dbReference type="AlphaFoldDB" id="A0A7J8P0V0"/>
<accession>A0A7J8P0V0</accession>
<evidence type="ECO:0008006" key="3">
    <source>
        <dbReference type="Google" id="ProtNLM"/>
    </source>
</evidence>
<organism evidence="1 2">
    <name type="scientific">Gossypium raimondii</name>
    <name type="common">Peruvian cotton</name>
    <name type="synonym">Gossypium klotzschianum subsp. raimondii</name>
    <dbReference type="NCBI Taxonomy" id="29730"/>
    <lineage>
        <taxon>Eukaryota</taxon>
        <taxon>Viridiplantae</taxon>
        <taxon>Streptophyta</taxon>
        <taxon>Embryophyta</taxon>
        <taxon>Tracheophyta</taxon>
        <taxon>Spermatophyta</taxon>
        <taxon>Magnoliopsida</taxon>
        <taxon>eudicotyledons</taxon>
        <taxon>Gunneridae</taxon>
        <taxon>Pentapetalae</taxon>
        <taxon>rosids</taxon>
        <taxon>malvids</taxon>
        <taxon>Malvales</taxon>
        <taxon>Malvaceae</taxon>
        <taxon>Malvoideae</taxon>
        <taxon>Gossypium</taxon>
    </lineage>
</organism>
<reference evidence="1 2" key="1">
    <citation type="journal article" date="2019" name="Genome Biol. Evol.">
        <title>Insights into the evolution of the New World diploid cottons (Gossypium, subgenus Houzingenia) based on genome sequencing.</title>
        <authorList>
            <person name="Grover C.E."/>
            <person name="Arick M.A. 2nd"/>
            <person name="Thrash A."/>
            <person name="Conover J.L."/>
            <person name="Sanders W.S."/>
            <person name="Peterson D.G."/>
            <person name="Frelichowski J.E."/>
            <person name="Scheffler J.A."/>
            <person name="Scheffler B.E."/>
            <person name="Wendel J.F."/>
        </authorList>
    </citation>
    <scope>NUCLEOTIDE SEQUENCE [LARGE SCALE GENOMIC DNA]</scope>
    <source>
        <strain evidence="1">8</strain>
        <tissue evidence="1">Leaf</tissue>
    </source>
</reference>
<dbReference type="Proteomes" id="UP000593578">
    <property type="component" value="Unassembled WGS sequence"/>
</dbReference>
<name>A0A7J8P0V0_GOSRA</name>
<gene>
    <name evidence="1" type="ORF">Gorai_024760</name>
</gene>
<protein>
    <recommendedName>
        <fullName evidence="3">RNase H type-1 domain-containing protein</fullName>
    </recommendedName>
</protein>